<feature type="compositionally biased region" description="Low complexity" evidence="1">
    <location>
        <begin position="25"/>
        <end position="41"/>
    </location>
</feature>
<dbReference type="AlphaFoldDB" id="A0AAX4JN72"/>
<accession>A0AAX4JN72</accession>
<evidence type="ECO:0000313" key="3">
    <source>
        <dbReference type="Proteomes" id="UP001355207"/>
    </source>
</evidence>
<evidence type="ECO:0000313" key="2">
    <source>
        <dbReference type="EMBL" id="WWC86822.1"/>
    </source>
</evidence>
<feature type="compositionally biased region" description="Polar residues" evidence="1">
    <location>
        <begin position="62"/>
        <end position="72"/>
    </location>
</feature>
<feature type="region of interest" description="Disordered" evidence="1">
    <location>
        <begin position="61"/>
        <end position="88"/>
    </location>
</feature>
<feature type="region of interest" description="Disordered" evidence="1">
    <location>
        <begin position="1"/>
        <end position="47"/>
    </location>
</feature>
<evidence type="ECO:0000256" key="1">
    <source>
        <dbReference type="SAM" id="MobiDB-lite"/>
    </source>
</evidence>
<protein>
    <submittedName>
        <fullName evidence="2">Uncharacterized protein</fullName>
    </submittedName>
</protein>
<dbReference type="EMBL" id="CP144099">
    <property type="protein sequence ID" value="WWC86822.1"/>
    <property type="molecule type" value="Genomic_DNA"/>
</dbReference>
<sequence>MSSSNTNSITNGSQVPNFSRPLTGSNQSSQSQSQWPERSSSLPQDRAALRLSCIDNYYKENPQVSQGVSATGFSGGKQTGSSTASKPN</sequence>
<dbReference type="GeneID" id="91092373"/>
<reference evidence="2 3" key="1">
    <citation type="submission" date="2024-01" db="EMBL/GenBank/DDBJ databases">
        <title>Comparative genomics of Cryptococcus and Kwoniella reveals pathogenesis evolution and contrasting modes of karyotype evolution via chromosome fusion or intercentromeric recombination.</title>
        <authorList>
            <person name="Coelho M.A."/>
            <person name="David-Palma M."/>
            <person name="Shea T."/>
            <person name="Bowers K."/>
            <person name="McGinley-Smith S."/>
            <person name="Mohammad A.W."/>
            <person name="Gnirke A."/>
            <person name="Yurkov A.M."/>
            <person name="Nowrousian M."/>
            <person name="Sun S."/>
            <person name="Cuomo C.A."/>
            <person name="Heitman J."/>
        </authorList>
    </citation>
    <scope>NUCLEOTIDE SEQUENCE [LARGE SCALE GENOMIC DNA]</scope>
    <source>
        <strain evidence="2 3">CBS 6074</strain>
    </source>
</reference>
<feature type="compositionally biased region" description="Low complexity" evidence="1">
    <location>
        <begin position="1"/>
        <end position="13"/>
    </location>
</feature>
<feature type="compositionally biased region" description="Polar residues" evidence="1">
    <location>
        <begin position="14"/>
        <end position="24"/>
    </location>
</feature>
<feature type="compositionally biased region" description="Polar residues" evidence="1">
    <location>
        <begin position="79"/>
        <end position="88"/>
    </location>
</feature>
<dbReference type="Proteomes" id="UP001355207">
    <property type="component" value="Chromosome 2"/>
</dbReference>
<dbReference type="RefSeq" id="XP_066073585.1">
    <property type="nucleotide sequence ID" value="XM_066217488.1"/>
</dbReference>
<keyword evidence="3" id="KW-1185">Reference proteome</keyword>
<name>A0AAX4JN72_9TREE</name>
<proteinExistence type="predicted"/>
<organism evidence="2 3">
    <name type="scientific">Kwoniella dendrophila CBS 6074</name>
    <dbReference type="NCBI Taxonomy" id="1295534"/>
    <lineage>
        <taxon>Eukaryota</taxon>
        <taxon>Fungi</taxon>
        <taxon>Dikarya</taxon>
        <taxon>Basidiomycota</taxon>
        <taxon>Agaricomycotina</taxon>
        <taxon>Tremellomycetes</taxon>
        <taxon>Tremellales</taxon>
        <taxon>Cryptococcaceae</taxon>
        <taxon>Kwoniella</taxon>
    </lineage>
</organism>
<gene>
    <name evidence="2" type="ORF">L201_001701</name>
</gene>